<sequence length="659" mass="74492">MAHTVQNVTLSLTLPITCHICLGKVRQPVICVNHHVFCTVCIELWLKNNNQCPVCRVPITAENPCKDIIGGTGENECALDHSVRKHLRKTRLELLHNEYEEEIESLLKEREELKQKNVTLEKERSPTTTVSLGHDCNCGTKQGTENTSSEQSTSEKWKKKLEETNAASRKLVADVEKLKEENTKLINENIDYVRENFRLKTEVDSRSPQKFGRFTVAALHAKIDQYEKEMNRLKKALERSDKYIEELEVQVDQLKRPADWKPNERSHNENPVRDKETVNSEIGDSSLNYEGVKLEQMDKIPEKAEKNQEDSNSTCPTANNHKFIVNKSEYLSRTGCSMDFQKDRKSFPSSSSATWKESLKSPHGKNSSRNKPRESNTPCKEKEIHEFSSPGTSLSFSSLQLNSPDCKFTLPSNQVNAKKPLTHLRKLVFDDSPKKRKPNGFSNANNNGGLSKPFNEPKSEYWACEVKHKHSRDKLKESYVQLESLKNKEGQILQALPSLSSEEGNRTTTTSESSMDITFLDVNKLDSMMSTLEGNENPHYHSVKSDAVMHSNSQPRNGLQALYSNPHSQCAGGLLSHESRSSDKSHNNDFHTSRSTSSLLTPFYATAQSYSSKNLMDLMAPEMTSNSGSTSYTDNKNGLTSKRKLFNPICDSPPKSFKP</sequence>
<evidence type="ECO:0000256" key="6">
    <source>
        <dbReference type="SAM" id="MobiDB-lite"/>
    </source>
</evidence>
<feature type="coiled-coil region" evidence="5">
    <location>
        <begin position="158"/>
        <end position="250"/>
    </location>
</feature>
<proteinExistence type="predicted"/>
<dbReference type="AlphaFoldDB" id="A0A974HZD9"/>
<dbReference type="InterPro" id="IPR013083">
    <property type="entry name" value="Znf_RING/FYVE/PHD"/>
</dbReference>
<dbReference type="GO" id="GO:0008270">
    <property type="term" value="F:zinc ion binding"/>
    <property type="evidence" value="ECO:0007669"/>
    <property type="project" value="UniProtKB-KW"/>
</dbReference>
<evidence type="ECO:0000256" key="1">
    <source>
        <dbReference type="ARBA" id="ARBA00022723"/>
    </source>
</evidence>
<feature type="compositionally biased region" description="Basic and acidic residues" evidence="6">
    <location>
        <begin position="257"/>
        <end position="278"/>
    </location>
</feature>
<evidence type="ECO:0000256" key="2">
    <source>
        <dbReference type="ARBA" id="ARBA00022771"/>
    </source>
</evidence>
<dbReference type="OMA" id="CTVCIEL"/>
<feature type="region of interest" description="Disordered" evidence="6">
    <location>
        <begin position="571"/>
        <end position="595"/>
    </location>
</feature>
<dbReference type="GO" id="GO:0006513">
    <property type="term" value="P:protein monoubiquitination"/>
    <property type="evidence" value="ECO:0007669"/>
    <property type="project" value="InterPro"/>
</dbReference>
<feature type="region of interest" description="Disordered" evidence="6">
    <location>
        <begin position="257"/>
        <end position="291"/>
    </location>
</feature>
<dbReference type="SUPFAM" id="SSF57850">
    <property type="entry name" value="RING/U-box"/>
    <property type="match status" value="1"/>
</dbReference>
<dbReference type="PROSITE" id="PS50089">
    <property type="entry name" value="ZF_RING_2"/>
    <property type="match status" value="1"/>
</dbReference>
<feature type="region of interest" description="Disordered" evidence="6">
    <location>
        <begin position="118"/>
        <end position="156"/>
    </location>
</feature>
<keyword evidence="2 4" id="KW-0863">Zinc-finger</keyword>
<dbReference type="CDD" id="cd16562">
    <property type="entry name" value="RING-HC_RNF219"/>
    <property type="match status" value="1"/>
</dbReference>
<dbReference type="Gene3D" id="3.30.40.10">
    <property type="entry name" value="Zinc/RING finger domain, C3HC4 (zinc finger)"/>
    <property type="match status" value="1"/>
</dbReference>
<reference evidence="9" key="1">
    <citation type="journal article" date="2016" name="Nature">
        <title>Genome evolution in the allotetraploid frog Xenopus laevis.</title>
        <authorList>
            <person name="Session A.M."/>
            <person name="Uno Y."/>
            <person name="Kwon T."/>
            <person name="Chapman J.A."/>
            <person name="Toyoda A."/>
            <person name="Takahashi S."/>
            <person name="Fukui A."/>
            <person name="Hikosaka A."/>
            <person name="Suzuki A."/>
            <person name="Kondo M."/>
            <person name="van Heeringen S.J."/>
            <person name="Quigley I."/>
            <person name="Heinz S."/>
            <person name="Ogino H."/>
            <person name="Ochi H."/>
            <person name="Hellsten U."/>
            <person name="Lyons J.B."/>
            <person name="Simakov O."/>
            <person name="Putnam N."/>
            <person name="Stites J."/>
            <person name="Kuroki Y."/>
            <person name="Tanaka T."/>
            <person name="Michiue T."/>
            <person name="Watanabe M."/>
            <person name="Bogdanovic O."/>
            <person name="Lister R."/>
            <person name="Georgiou G."/>
            <person name="Paranjpe S.S."/>
            <person name="van Kruijsbergen I."/>
            <person name="Shu S."/>
            <person name="Carlson J."/>
            <person name="Kinoshita T."/>
            <person name="Ohta Y."/>
            <person name="Mawaribuchi S."/>
            <person name="Jenkins J."/>
            <person name="Grimwood J."/>
            <person name="Schmutz J."/>
            <person name="Mitros T."/>
            <person name="Mozaffari S.V."/>
            <person name="Suzuki Y."/>
            <person name="Haramoto Y."/>
            <person name="Yamamoto T.S."/>
            <person name="Takagi C."/>
            <person name="Heald R."/>
            <person name="Miller K."/>
            <person name="Haudenschild C."/>
            <person name="Kitzman J."/>
            <person name="Nakayama T."/>
            <person name="Izutsu Y."/>
            <person name="Robert J."/>
            <person name="Fortriede J."/>
            <person name="Burns K."/>
            <person name="Lotay V."/>
            <person name="Karimi K."/>
            <person name="Yasuoka Y."/>
            <person name="Dichmann D.S."/>
            <person name="Flajnik M.F."/>
            <person name="Houston D.W."/>
            <person name="Shendure J."/>
            <person name="DuPasquier L."/>
            <person name="Vize P.D."/>
            <person name="Zorn A.M."/>
            <person name="Ito M."/>
            <person name="Marcotte E.M."/>
            <person name="Wallingford J.B."/>
            <person name="Ito Y."/>
            <person name="Asashima M."/>
            <person name="Ueno N."/>
            <person name="Matsuda Y."/>
            <person name="Veenstra G.J."/>
            <person name="Fujiyama A."/>
            <person name="Harland R.M."/>
            <person name="Taira M."/>
            <person name="Rokhsar D.S."/>
        </authorList>
    </citation>
    <scope>NUCLEOTIDE SEQUENCE [LARGE SCALE GENOMIC DNA]</scope>
    <source>
        <strain evidence="9">J</strain>
    </source>
</reference>
<feature type="compositionally biased region" description="Polar residues" evidence="6">
    <location>
        <begin position="440"/>
        <end position="449"/>
    </location>
</feature>
<feature type="region of interest" description="Disordered" evidence="6">
    <location>
        <begin position="343"/>
        <end position="391"/>
    </location>
</feature>
<dbReference type="InterPro" id="IPR001841">
    <property type="entry name" value="Znf_RING"/>
</dbReference>
<feature type="compositionally biased region" description="Polar residues" evidence="6">
    <location>
        <begin position="623"/>
        <end position="640"/>
    </location>
</feature>
<dbReference type="Proteomes" id="UP000694892">
    <property type="component" value="Chromosome 2L"/>
</dbReference>
<dbReference type="PANTHER" id="PTHR14609">
    <property type="entry name" value="RING FINGER PROTEIN 219"/>
    <property type="match status" value="1"/>
</dbReference>
<gene>
    <name evidence="8" type="ORF">XELAEV_18013177mg</name>
</gene>
<accession>A0A974HZD9</accession>
<feature type="compositionally biased region" description="Polar residues" evidence="6">
    <location>
        <begin position="279"/>
        <end position="288"/>
    </location>
</feature>
<keyword evidence="3" id="KW-0862">Zinc</keyword>
<evidence type="ECO:0000256" key="5">
    <source>
        <dbReference type="SAM" id="Coils"/>
    </source>
</evidence>
<feature type="compositionally biased region" description="Basic and acidic residues" evidence="6">
    <location>
        <begin position="577"/>
        <end position="592"/>
    </location>
</feature>
<feature type="domain" description="RING-type" evidence="7">
    <location>
        <begin position="18"/>
        <end position="56"/>
    </location>
</feature>
<keyword evidence="1" id="KW-0479">Metal-binding</keyword>
<feature type="compositionally biased region" description="Basic and acidic residues" evidence="6">
    <location>
        <begin position="371"/>
        <end position="386"/>
    </location>
</feature>
<dbReference type="Pfam" id="PF13639">
    <property type="entry name" value="zf-RING_2"/>
    <property type="match status" value="1"/>
</dbReference>
<dbReference type="PANTHER" id="PTHR14609:SF1">
    <property type="entry name" value="ORC UBIQUITIN LIGASE 1"/>
    <property type="match status" value="1"/>
</dbReference>
<organism evidence="8 9">
    <name type="scientific">Xenopus laevis</name>
    <name type="common">African clawed frog</name>
    <dbReference type="NCBI Taxonomy" id="8355"/>
    <lineage>
        <taxon>Eukaryota</taxon>
        <taxon>Metazoa</taxon>
        <taxon>Chordata</taxon>
        <taxon>Craniata</taxon>
        <taxon>Vertebrata</taxon>
        <taxon>Euteleostomi</taxon>
        <taxon>Amphibia</taxon>
        <taxon>Batrachia</taxon>
        <taxon>Anura</taxon>
        <taxon>Pipoidea</taxon>
        <taxon>Pipidae</taxon>
        <taxon>Xenopodinae</taxon>
        <taxon>Xenopus</taxon>
        <taxon>Xenopus</taxon>
    </lineage>
</organism>
<dbReference type="InterPro" id="IPR039209">
    <property type="entry name" value="OBI1"/>
</dbReference>
<evidence type="ECO:0000259" key="7">
    <source>
        <dbReference type="PROSITE" id="PS50089"/>
    </source>
</evidence>
<dbReference type="InterPro" id="IPR035691">
    <property type="entry name" value="OBI1_RING-HC"/>
</dbReference>
<protein>
    <recommendedName>
        <fullName evidence="7">RING-type domain-containing protein</fullName>
    </recommendedName>
</protein>
<feature type="region of interest" description="Disordered" evidence="6">
    <location>
        <begin position="622"/>
        <end position="659"/>
    </location>
</feature>
<name>A0A974HZD9_XENLA</name>
<dbReference type="EMBL" id="CM004468">
    <property type="protein sequence ID" value="OCT95491.1"/>
    <property type="molecule type" value="Genomic_DNA"/>
</dbReference>
<evidence type="ECO:0000313" key="8">
    <source>
        <dbReference type="EMBL" id="OCT95491.1"/>
    </source>
</evidence>
<evidence type="ECO:0000313" key="9">
    <source>
        <dbReference type="Proteomes" id="UP000694892"/>
    </source>
</evidence>
<evidence type="ECO:0000256" key="4">
    <source>
        <dbReference type="PROSITE-ProRule" id="PRU00175"/>
    </source>
</evidence>
<evidence type="ECO:0000256" key="3">
    <source>
        <dbReference type="ARBA" id="ARBA00022833"/>
    </source>
</evidence>
<keyword evidence="5" id="KW-0175">Coiled coil</keyword>
<dbReference type="GO" id="GO:0004842">
    <property type="term" value="F:ubiquitin-protein transferase activity"/>
    <property type="evidence" value="ECO:0007669"/>
    <property type="project" value="InterPro"/>
</dbReference>
<dbReference type="GO" id="GO:0006275">
    <property type="term" value="P:regulation of DNA replication"/>
    <property type="evidence" value="ECO:0007669"/>
    <property type="project" value="InterPro"/>
</dbReference>
<feature type="region of interest" description="Disordered" evidence="6">
    <location>
        <begin position="428"/>
        <end position="454"/>
    </location>
</feature>